<feature type="compositionally biased region" description="Pro residues" evidence="1">
    <location>
        <begin position="64"/>
        <end position="81"/>
    </location>
</feature>
<accession>A0A177V9X4</accession>
<organism evidence="2 3">
    <name type="scientific">Tilletia caries</name>
    <name type="common">wheat bunt fungus</name>
    <dbReference type="NCBI Taxonomy" id="13290"/>
    <lineage>
        <taxon>Eukaryota</taxon>
        <taxon>Fungi</taxon>
        <taxon>Dikarya</taxon>
        <taxon>Basidiomycota</taxon>
        <taxon>Ustilaginomycotina</taxon>
        <taxon>Exobasidiomycetes</taxon>
        <taxon>Tilletiales</taxon>
        <taxon>Tilletiaceae</taxon>
        <taxon>Tilletia</taxon>
    </lineage>
</organism>
<feature type="compositionally biased region" description="Polar residues" evidence="1">
    <location>
        <begin position="450"/>
        <end position="466"/>
    </location>
</feature>
<sequence length="947" mass="100344">MRQSTLSFGQRPQAKAPAPVEKKPAAAPAGRRTRAQAQAQAPAPAQVPNSVPARPRIRVLLAPPAAPAPAPKAAPASPPRPCKQDQLWAHAHGPQRASEVLGALNQASAIYLRDWLQELMLEAPLNTAHAGPDAPRRSAVDLLMRPSKRPKLPMLGGSKKGKGKEEPEPGRRKIQRKVDKKGEREKKAKAARHARRGWTALDDSDDDIADFVIDDGADLGYEEEEIISDWDDAGPSSSQVTDKATAIEQVPSASGSDLAVAGPSTPRKSIASRPRTPPSSSPVIGPGRALPAKQPSSTSSTPRSNRTATAAPQSPTRPAKSRHSFGDHLTNCILLAGPTGVGKTASVYACASELGFEVFELFPGVGKRTGKEIESAVGALAANHMVAGGGSGGGAGSRNKKKAPAKAGSIVAAFRKLSEVGPSAENGDATDSPGDGLAGASTGASVIPPQGNSDSPIDVDTQTDTVSKGPAMLSPSRLRHPNSVRQSLILIEEADILFEDDKGFWPALIQLIGRSRRPVIITCNDVSAVPVEDLPLQTTLTFVPPTSEEVVPYLQHVAQQEDHQLSSTDALRLYEGTSSALDGDTLSLAGLVHGGSTRLQARAAVWGAEKTRTDGPIPVLDLRLTLNELQFWSKPEQASVHETKVPNGDADTAGLLQSVEACDLKEICRYSDALSFAEANLRSPFSTVTEVHEPNAYHPLSSSAARDQIQHEHARMLLKPAWRDEQQIMAECGYVQTELFRSACISLVSSLWPSAPESDCTREVQGRIEHSELLAALGKDSGSRPLISNLSLSRPPAPALVLDYAPYLRAMVRADDVEAARHTADVQAAKAAACAAMDTSGSGAVGNPFMQLRLTRHTRNSQQSLLTAYGIFGGEEYARYIYADDARLEAVRKGGFADLALAVDAPSGTKLRLEEPAVAIRAAEQGQRQQYQAALADVAAQGVSGHI</sequence>
<feature type="compositionally biased region" description="Low complexity" evidence="1">
    <location>
        <begin position="295"/>
        <end position="312"/>
    </location>
</feature>
<feature type="compositionally biased region" description="Basic and acidic residues" evidence="1">
    <location>
        <begin position="163"/>
        <end position="188"/>
    </location>
</feature>
<feature type="compositionally biased region" description="Polar residues" evidence="1">
    <location>
        <begin position="1"/>
        <end position="10"/>
    </location>
</feature>
<dbReference type="SUPFAM" id="SSF52540">
    <property type="entry name" value="P-loop containing nucleoside triphosphate hydrolases"/>
    <property type="match status" value="1"/>
</dbReference>
<dbReference type="PANTHER" id="PTHR23389:SF21">
    <property type="entry name" value="ATPASE FAMILY AAA DOMAIN-CONTAINING PROTEIN 5"/>
    <property type="match status" value="1"/>
</dbReference>
<dbReference type="InterPro" id="IPR027417">
    <property type="entry name" value="P-loop_NTPase"/>
</dbReference>
<gene>
    <name evidence="2" type="ORF">A4X03_0g288</name>
</gene>
<feature type="compositionally biased region" description="Low complexity" evidence="1">
    <location>
        <begin position="12"/>
        <end position="63"/>
    </location>
</feature>
<reference evidence="2" key="2">
    <citation type="journal article" date="2019" name="IMA Fungus">
        <title>Genome sequencing and comparison of five Tilletia species to identify candidate genes for the detection of regulated species infecting wheat.</title>
        <authorList>
            <person name="Nguyen H.D.T."/>
            <person name="Sultana T."/>
            <person name="Kesanakurti P."/>
            <person name="Hambleton S."/>
        </authorList>
    </citation>
    <scope>NUCLEOTIDE SEQUENCE</scope>
    <source>
        <strain evidence="2">DAOMC 238032</strain>
    </source>
</reference>
<reference evidence="2" key="1">
    <citation type="submission" date="2016-04" db="EMBL/GenBank/DDBJ databases">
        <authorList>
            <person name="Nguyen H.D."/>
            <person name="Kesanakurti P."/>
            <person name="Cullis J."/>
            <person name="Levesque C.A."/>
            <person name="Hambleton S."/>
        </authorList>
    </citation>
    <scope>NUCLEOTIDE SEQUENCE</scope>
    <source>
        <strain evidence="2">DAOMC 238032</strain>
    </source>
</reference>
<feature type="region of interest" description="Disordered" evidence="1">
    <location>
        <begin position="421"/>
        <end position="478"/>
    </location>
</feature>
<proteinExistence type="predicted"/>
<feature type="compositionally biased region" description="Acidic residues" evidence="1">
    <location>
        <begin position="222"/>
        <end position="232"/>
    </location>
</feature>
<evidence type="ECO:0008006" key="4">
    <source>
        <dbReference type="Google" id="ProtNLM"/>
    </source>
</evidence>
<dbReference type="GO" id="GO:0005634">
    <property type="term" value="C:nucleus"/>
    <property type="evidence" value="ECO:0007669"/>
    <property type="project" value="TreeGrafter"/>
</dbReference>
<feature type="region of interest" description="Disordered" evidence="1">
    <location>
        <begin position="222"/>
        <end position="324"/>
    </location>
</feature>
<dbReference type="Gene3D" id="3.40.50.300">
    <property type="entry name" value="P-loop containing nucleotide triphosphate hydrolases"/>
    <property type="match status" value="1"/>
</dbReference>
<name>A0A177V9X4_9BASI</name>
<evidence type="ECO:0000313" key="2">
    <source>
        <dbReference type="EMBL" id="KAE8265416.1"/>
    </source>
</evidence>
<dbReference type="EMBL" id="LWDD02000015">
    <property type="protein sequence ID" value="KAE8265416.1"/>
    <property type="molecule type" value="Genomic_DNA"/>
</dbReference>
<dbReference type="AlphaFoldDB" id="A0A177V9X4"/>
<evidence type="ECO:0000256" key="1">
    <source>
        <dbReference type="SAM" id="MobiDB-lite"/>
    </source>
</evidence>
<dbReference type="GO" id="GO:0003677">
    <property type="term" value="F:DNA binding"/>
    <property type="evidence" value="ECO:0007669"/>
    <property type="project" value="TreeGrafter"/>
</dbReference>
<feature type="region of interest" description="Disordered" evidence="1">
    <location>
        <begin position="127"/>
        <end position="207"/>
    </location>
</feature>
<protein>
    <recommendedName>
        <fullName evidence="4">AAA+ ATPase domain-containing protein</fullName>
    </recommendedName>
</protein>
<comment type="caution">
    <text evidence="2">The sequence shown here is derived from an EMBL/GenBank/DDBJ whole genome shotgun (WGS) entry which is preliminary data.</text>
</comment>
<dbReference type="Proteomes" id="UP000077671">
    <property type="component" value="Unassembled WGS sequence"/>
</dbReference>
<evidence type="ECO:0000313" key="3">
    <source>
        <dbReference type="Proteomes" id="UP000077671"/>
    </source>
</evidence>
<dbReference type="PANTHER" id="PTHR23389">
    <property type="entry name" value="CHROMOSOME TRANSMISSION FIDELITY FACTOR 18"/>
    <property type="match status" value="1"/>
</dbReference>
<feature type="region of interest" description="Disordered" evidence="1">
    <location>
        <begin position="1"/>
        <end position="95"/>
    </location>
</feature>